<evidence type="ECO:0000313" key="3">
    <source>
        <dbReference type="EMBL" id="MEE2033682.1"/>
    </source>
</evidence>
<feature type="transmembrane region" description="Helical" evidence="2">
    <location>
        <begin position="6"/>
        <end position="26"/>
    </location>
</feature>
<sequence>MLTVLLYVGVMVLVGAVLFFVASTVFGRGEALAPIPPGTTTTVLPASDVTGRDIRDLRFQQVLRGYKMSEVDWALDRMAREIDDLRARLDEYEATAAPDEAAPAEASSRTDEPDPADEPVPEVVPDEQSPHSVGTETRESR</sequence>
<keyword evidence="2" id="KW-0472">Membrane</keyword>
<dbReference type="InterPro" id="IPR019933">
    <property type="entry name" value="DivIVA_domain"/>
</dbReference>
<protein>
    <submittedName>
        <fullName evidence="3">DivIVA domain-containing protein</fullName>
    </submittedName>
</protein>
<keyword evidence="2" id="KW-1133">Transmembrane helix</keyword>
<dbReference type="NCBIfam" id="TIGR03544">
    <property type="entry name" value="DivI1A_domain"/>
    <property type="match status" value="1"/>
</dbReference>
<dbReference type="Gene3D" id="6.10.250.660">
    <property type="match status" value="1"/>
</dbReference>
<proteinExistence type="predicted"/>
<reference evidence="3 4" key="1">
    <citation type="submission" date="2023-08" db="EMBL/GenBank/DDBJ databases">
        <authorList>
            <person name="Girao M."/>
            <person name="Carvalho M.F."/>
        </authorList>
    </citation>
    <scope>NUCLEOTIDE SEQUENCE [LARGE SCALE GENOMIC DNA]</scope>
    <source>
        <strain evidence="3 4">CC-R104</strain>
    </source>
</reference>
<evidence type="ECO:0000256" key="2">
    <source>
        <dbReference type="SAM" id="Phobius"/>
    </source>
</evidence>
<gene>
    <name evidence="3" type="ORF">Q8814_16400</name>
</gene>
<name>A0ABU7JV97_9NOCA</name>
<dbReference type="Proteomes" id="UP001331936">
    <property type="component" value="Unassembled WGS sequence"/>
</dbReference>
<feature type="compositionally biased region" description="Low complexity" evidence="1">
    <location>
        <begin position="94"/>
        <end position="106"/>
    </location>
</feature>
<accession>A0ABU7JV97</accession>
<comment type="caution">
    <text evidence="3">The sequence shown here is derived from an EMBL/GenBank/DDBJ whole genome shotgun (WGS) entry which is preliminary data.</text>
</comment>
<dbReference type="EMBL" id="JAUZMZ010000094">
    <property type="protein sequence ID" value="MEE2033682.1"/>
    <property type="molecule type" value="Genomic_DNA"/>
</dbReference>
<feature type="region of interest" description="Disordered" evidence="1">
    <location>
        <begin position="91"/>
        <end position="141"/>
    </location>
</feature>
<evidence type="ECO:0000256" key="1">
    <source>
        <dbReference type="SAM" id="MobiDB-lite"/>
    </source>
</evidence>
<keyword evidence="4" id="KW-1185">Reference proteome</keyword>
<keyword evidence="2" id="KW-0812">Transmembrane</keyword>
<organism evidence="3 4">
    <name type="scientific">Rhodococcus chondri</name>
    <dbReference type="NCBI Taxonomy" id="3065941"/>
    <lineage>
        <taxon>Bacteria</taxon>
        <taxon>Bacillati</taxon>
        <taxon>Actinomycetota</taxon>
        <taxon>Actinomycetes</taxon>
        <taxon>Mycobacteriales</taxon>
        <taxon>Nocardiaceae</taxon>
        <taxon>Rhodococcus</taxon>
    </lineage>
</organism>
<dbReference type="RefSeq" id="WP_330153076.1">
    <property type="nucleotide sequence ID" value="NZ_JAUZMZ010000094.1"/>
</dbReference>
<evidence type="ECO:0000313" key="4">
    <source>
        <dbReference type="Proteomes" id="UP001331936"/>
    </source>
</evidence>